<reference evidence="8 9" key="1">
    <citation type="journal article" date="2021" name="Int. J. Syst. Evol. Microbiol.">
        <title>Streptococcus vicugnae sp. nov., isolated from faeces of alpacas (Vicugna pacos) and cattle (Bos taurus), Streptococcus zalophi sp. nov., and Streptococcus pacificus sp. nov., isolated from respiratory tract of California sea lions (Zalophus californianus).</title>
        <authorList>
            <person name="Volokhov D.V."/>
            <person name="Zagorodnyaya T.A."/>
            <person name="Shen Z."/>
            <person name="Blom J."/>
            <person name="Furtak V.A."/>
            <person name="Eisenberg T."/>
            <person name="Fan P."/>
            <person name="Jeong K.C."/>
            <person name="Gao Y."/>
            <person name="Zhang S."/>
            <person name="Amselle M."/>
        </authorList>
    </citation>
    <scope>NUCLEOTIDE SEQUENCE [LARGE SCALE GENOMIC DNA]</scope>
    <source>
        <strain evidence="9">CSL7508-lung</strain>
    </source>
</reference>
<dbReference type="GO" id="GO:0071555">
    <property type="term" value="P:cell wall organization"/>
    <property type="evidence" value="ECO:0007669"/>
    <property type="project" value="UniProtKB-KW"/>
</dbReference>
<dbReference type="Pfam" id="PF13083">
    <property type="entry name" value="KH_KhpA-B"/>
    <property type="match status" value="1"/>
</dbReference>
<dbReference type="EMBL" id="JAENBP010000004">
    <property type="protein sequence ID" value="MBJ8349804.1"/>
    <property type="molecule type" value="Genomic_DNA"/>
</dbReference>
<comment type="caution">
    <text evidence="8">The sequence shown here is derived from an EMBL/GenBank/DDBJ whole genome shotgun (WGS) entry which is preliminary data.</text>
</comment>
<dbReference type="Pfam" id="PF01424">
    <property type="entry name" value="R3H"/>
    <property type="match status" value="1"/>
</dbReference>
<gene>
    <name evidence="6" type="primary">khpB</name>
    <name evidence="6" type="synonym">eloR</name>
    <name evidence="8" type="ORF">JHK64_04040</name>
</gene>
<dbReference type="Proteomes" id="UP000644875">
    <property type="component" value="Unassembled WGS sequence"/>
</dbReference>
<dbReference type="InterPro" id="IPR015946">
    <property type="entry name" value="KH_dom-like_a/b"/>
</dbReference>
<dbReference type="Pfam" id="PF14804">
    <property type="entry name" value="Jag_N"/>
    <property type="match status" value="1"/>
</dbReference>
<dbReference type="SMART" id="SM01245">
    <property type="entry name" value="Jag_N"/>
    <property type="match status" value="1"/>
</dbReference>
<dbReference type="InterPro" id="IPR038247">
    <property type="entry name" value="Jag_N_dom_sf"/>
</dbReference>
<dbReference type="NCBIfam" id="NF041568">
    <property type="entry name" value="Jag_EloR"/>
    <property type="match status" value="1"/>
</dbReference>
<keyword evidence="2 6" id="KW-0694">RNA-binding</keyword>
<dbReference type="CDD" id="cd02644">
    <property type="entry name" value="R3H_jag"/>
    <property type="match status" value="1"/>
</dbReference>
<dbReference type="InterPro" id="IPR001374">
    <property type="entry name" value="R3H_dom"/>
</dbReference>
<evidence type="ECO:0000256" key="3">
    <source>
        <dbReference type="ARBA" id="ARBA00022960"/>
    </source>
</evidence>
<proteinExistence type="inferred from homology"/>
<name>A0A934PA82_9STRE</name>
<comment type="subunit">
    <text evidence="6">Forms a complex with KhpA.</text>
</comment>
<protein>
    <recommendedName>
        <fullName evidence="6">RNA-binding protein KhpB</fullName>
    </recommendedName>
    <alternativeName>
        <fullName evidence="6">RNA-binding protein EloR</fullName>
    </alternativeName>
</protein>
<comment type="domain">
    <text evidence="6">Has an N-terminal Jag-N domain and 2 RNA-binding domains (KH and R3H).</text>
</comment>
<keyword evidence="4 6" id="KW-0143">Chaperone</keyword>
<comment type="subcellular location">
    <subcellularLocation>
        <location evidence="6">Cytoplasm</location>
    </subcellularLocation>
</comment>
<evidence type="ECO:0000313" key="8">
    <source>
        <dbReference type="EMBL" id="MBJ8349804.1"/>
    </source>
</evidence>
<keyword evidence="3 6" id="KW-0133">Cell shape</keyword>
<keyword evidence="1 6" id="KW-0963">Cytoplasm</keyword>
<dbReference type="RefSeq" id="WP_199567725.1">
    <property type="nucleotide sequence ID" value="NZ_JAENBP010000004.1"/>
</dbReference>
<evidence type="ECO:0000256" key="2">
    <source>
        <dbReference type="ARBA" id="ARBA00022884"/>
    </source>
</evidence>
<dbReference type="AlphaFoldDB" id="A0A934PA82"/>
<dbReference type="GO" id="GO:0009252">
    <property type="term" value="P:peptidoglycan biosynthetic process"/>
    <property type="evidence" value="ECO:0007669"/>
    <property type="project" value="UniProtKB-UniRule"/>
</dbReference>
<keyword evidence="5 6" id="KW-0961">Cell wall biogenesis/degradation</keyword>
<accession>A0A934PA82</accession>
<keyword evidence="9" id="KW-1185">Reference proteome</keyword>
<dbReference type="GO" id="GO:0005737">
    <property type="term" value="C:cytoplasm"/>
    <property type="evidence" value="ECO:0007669"/>
    <property type="project" value="UniProtKB-SubCell"/>
</dbReference>
<dbReference type="GO" id="GO:0003723">
    <property type="term" value="F:RNA binding"/>
    <property type="evidence" value="ECO:0007669"/>
    <property type="project" value="UniProtKB-UniRule"/>
</dbReference>
<dbReference type="Gene3D" id="3.30.1370.50">
    <property type="entry name" value="R3H-like domain"/>
    <property type="match status" value="1"/>
</dbReference>
<dbReference type="SMART" id="SM00393">
    <property type="entry name" value="R3H"/>
    <property type="match status" value="1"/>
</dbReference>
<dbReference type="Gene3D" id="3.30.30.80">
    <property type="entry name" value="probable RNA-binding protein from clostridium symbiosum atcc 14940"/>
    <property type="match status" value="1"/>
</dbReference>
<feature type="domain" description="R3H" evidence="7">
    <location>
        <begin position="240"/>
        <end position="306"/>
    </location>
</feature>
<dbReference type="InterPro" id="IPR039247">
    <property type="entry name" value="KhpB"/>
</dbReference>
<dbReference type="HAMAP" id="MF_00867">
    <property type="entry name" value="KhpB"/>
    <property type="match status" value="1"/>
</dbReference>
<dbReference type="InterPro" id="IPR038008">
    <property type="entry name" value="Jag_KH"/>
</dbReference>
<comment type="function">
    <text evidence="6">A probable RNA chaperone. Forms a complex with KhpA which binds to cellular RNA and controls its expression. Plays a role in peptidoglycan (PG) homeostasis and cell length regulation.</text>
</comment>
<dbReference type="SUPFAM" id="SSF82708">
    <property type="entry name" value="R3H domain"/>
    <property type="match status" value="1"/>
</dbReference>
<dbReference type="Gene3D" id="3.30.300.20">
    <property type="match status" value="1"/>
</dbReference>
<evidence type="ECO:0000256" key="4">
    <source>
        <dbReference type="ARBA" id="ARBA00023186"/>
    </source>
</evidence>
<evidence type="ECO:0000259" key="7">
    <source>
        <dbReference type="PROSITE" id="PS51061"/>
    </source>
</evidence>
<organism evidence="8 9">
    <name type="scientific">Streptococcus zalophi</name>
    <dbReference type="NCBI Taxonomy" id="640031"/>
    <lineage>
        <taxon>Bacteria</taxon>
        <taxon>Bacillati</taxon>
        <taxon>Bacillota</taxon>
        <taxon>Bacilli</taxon>
        <taxon>Lactobacillales</taxon>
        <taxon>Streptococcaceae</taxon>
        <taxon>Streptococcus</taxon>
    </lineage>
</organism>
<sequence length="307" mass="34733">MVLFTGKTVEEAIENGLKELNISRLKAHIKVVSREKKGFLGFGRKPAQVEIENISENIINKADRKAVRGVPDEINRQNAPVKSSLEDTVELGKVTSIIRELEEKGERIDDSVKEQLLESKKSPQTILQETGHINVLEVLSAEENQKNDKKETEAISIEEASKDVSNYISKIIYEMDLEATIDITHNNRQINLKIDTPDPGRVIGYHGKVLKSLQLLAQNYLHDHYSKTFSVTVNVHDYVEHRTKTLIDFSKKIAKRVLESGEQYEMNPMSNTERKIIHKTITAIEGVDSYSEGNDPNRYVVVAPSND</sequence>
<comment type="similarity">
    <text evidence="6">Belongs to the KhpB RNA-binding protein family.</text>
</comment>
<comment type="caution">
    <text evidence="6">Lacks conserved residue(s) required for the propagation of feature annotation.</text>
</comment>
<dbReference type="GO" id="GO:0008360">
    <property type="term" value="P:regulation of cell shape"/>
    <property type="evidence" value="ECO:0007669"/>
    <property type="project" value="UniProtKB-KW"/>
</dbReference>
<evidence type="ECO:0000256" key="1">
    <source>
        <dbReference type="ARBA" id="ARBA00022490"/>
    </source>
</evidence>
<evidence type="ECO:0000256" key="5">
    <source>
        <dbReference type="ARBA" id="ARBA00023316"/>
    </source>
</evidence>
<dbReference type="PANTHER" id="PTHR35800:SF1">
    <property type="entry name" value="RNA-BINDING PROTEIN KHPB"/>
    <property type="match status" value="1"/>
</dbReference>
<dbReference type="InterPro" id="IPR032782">
    <property type="entry name" value="KhpB_N"/>
</dbReference>
<dbReference type="PANTHER" id="PTHR35800">
    <property type="entry name" value="PROTEIN JAG"/>
    <property type="match status" value="1"/>
</dbReference>
<dbReference type="InterPro" id="IPR034079">
    <property type="entry name" value="R3H_KhpB"/>
</dbReference>
<dbReference type="CDD" id="cd02414">
    <property type="entry name" value="KH-II_Jag"/>
    <property type="match status" value="1"/>
</dbReference>
<evidence type="ECO:0000256" key="6">
    <source>
        <dbReference type="HAMAP-Rule" id="MF_00867"/>
    </source>
</evidence>
<evidence type="ECO:0000313" key="9">
    <source>
        <dbReference type="Proteomes" id="UP000644875"/>
    </source>
</evidence>
<dbReference type="PROSITE" id="PS51061">
    <property type="entry name" value="R3H"/>
    <property type="match status" value="1"/>
</dbReference>
<dbReference type="InterPro" id="IPR036867">
    <property type="entry name" value="R3H_dom_sf"/>
</dbReference>